<dbReference type="Gene3D" id="3.40.109.10">
    <property type="entry name" value="NADH Oxidase"/>
    <property type="match status" value="1"/>
</dbReference>
<evidence type="ECO:0000256" key="4">
    <source>
        <dbReference type="ARBA" id="ARBA00022643"/>
    </source>
</evidence>
<evidence type="ECO:0000256" key="1">
    <source>
        <dbReference type="ARBA" id="ARBA00001917"/>
    </source>
</evidence>
<keyword evidence="6 8" id="KW-0560">Oxidoreductase</keyword>
<comment type="caution">
    <text evidence="10">The sequence shown here is derived from an EMBL/GenBank/DDBJ whole genome shotgun (WGS) entry which is preliminary data.</text>
</comment>
<dbReference type="CDD" id="cd02135">
    <property type="entry name" value="YdjA-like"/>
    <property type="match status" value="1"/>
</dbReference>
<dbReference type="EC" id="1.-.-.-" evidence="8"/>
<keyword evidence="5 8" id="KW-0521">NADP</keyword>
<evidence type="ECO:0000256" key="8">
    <source>
        <dbReference type="PIRNR" id="PIRNR000232"/>
    </source>
</evidence>
<accession>A0ABT7AJ17</accession>
<dbReference type="Proteomes" id="UP001321492">
    <property type="component" value="Unassembled WGS sequence"/>
</dbReference>
<dbReference type="InterPro" id="IPR026021">
    <property type="entry name" value="YdjA-like"/>
</dbReference>
<dbReference type="EMBL" id="JASJEV010000009">
    <property type="protein sequence ID" value="MDJ1159378.1"/>
    <property type="molecule type" value="Genomic_DNA"/>
</dbReference>
<keyword evidence="4 8" id="KW-0288">FMN</keyword>
<comment type="similarity">
    <text evidence="2 8">Belongs to the nitroreductase family.</text>
</comment>
<sequence length="189" mass="20482">MTDMLDLLRTRRSVPSPMLGAPAPSGAELEALLSIASRVPDHGKLAPWRFILIEGDARHRIGQVIAGAFAADNPDASGERLAAERKRLAHAPLVIAVVSRARPHVKIPEWEQILSAGAVCMNLVVAANAAGYATSWLTEWYAFDRRVLDALGLEPHERIAGFIHVGTATEKPSDRPRPALADIVTRYEG</sequence>
<dbReference type="PANTHER" id="PTHR43821">
    <property type="entry name" value="NAD(P)H NITROREDUCTASE YDJA-RELATED"/>
    <property type="match status" value="1"/>
</dbReference>
<dbReference type="SUPFAM" id="SSF55469">
    <property type="entry name" value="FMN-dependent nitroreductase-like"/>
    <property type="match status" value="1"/>
</dbReference>
<evidence type="ECO:0000256" key="2">
    <source>
        <dbReference type="ARBA" id="ARBA00007118"/>
    </source>
</evidence>
<evidence type="ECO:0000313" key="10">
    <source>
        <dbReference type="EMBL" id="MDJ1159378.1"/>
    </source>
</evidence>
<gene>
    <name evidence="10" type="ORF">QNA08_14160</name>
</gene>
<organism evidence="10 11">
    <name type="scientific">Chelatococcus albus</name>
    <dbReference type="NCBI Taxonomy" id="3047466"/>
    <lineage>
        <taxon>Bacteria</taxon>
        <taxon>Pseudomonadati</taxon>
        <taxon>Pseudomonadota</taxon>
        <taxon>Alphaproteobacteria</taxon>
        <taxon>Hyphomicrobiales</taxon>
        <taxon>Chelatococcaceae</taxon>
        <taxon>Chelatococcus</taxon>
    </lineage>
</organism>
<keyword evidence="7 8" id="KW-0520">NAD</keyword>
<dbReference type="PANTHER" id="PTHR43821:SF1">
    <property type="entry name" value="NAD(P)H NITROREDUCTASE YDJA-RELATED"/>
    <property type="match status" value="1"/>
</dbReference>
<protein>
    <recommendedName>
        <fullName evidence="8">Putative NAD(P)H nitroreductase</fullName>
        <ecNumber evidence="8">1.-.-.-</ecNumber>
    </recommendedName>
</protein>
<dbReference type="Pfam" id="PF00881">
    <property type="entry name" value="Nitroreductase"/>
    <property type="match status" value="1"/>
</dbReference>
<dbReference type="InterPro" id="IPR029479">
    <property type="entry name" value="Nitroreductase"/>
</dbReference>
<keyword evidence="11" id="KW-1185">Reference proteome</keyword>
<proteinExistence type="inferred from homology"/>
<dbReference type="PIRSF" id="PIRSF000232">
    <property type="entry name" value="YdjA"/>
    <property type="match status" value="1"/>
</dbReference>
<dbReference type="RefSeq" id="WP_283741380.1">
    <property type="nucleotide sequence ID" value="NZ_JASJEV010000009.1"/>
</dbReference>
<feature type="domain" description="Nitroreductase" evidence="9">
    <location>
        <begin position="9"/>
        <end position="166"/>
    </location>
</feature>
<dbReference type="InterPro" id="IPR052530">
    <property type="entry name" value="NAD(P)H_nitroreductase"/>
</dbReference>
<evidence type="ECO:0000313" key="11">
    <source>
        <dbReference type="Proteomes" id="UP001321492"/>
    </source>
</evidence>
<dbReference type="InterPro" id="IPR000415">
    <property type="entry name" value="Nitroreductase-like"/>
</dbReference>
<comment type="cofactor">
    <cofactor evidence="1 8">
        <name>FMN</name>
        <dbReference type="ChEBI" id="CHEBI:58210"/>
    </cofactor>
</comment>
<name>A0ABT7AJ17_9HYPH</name>
<evidence type="ECO:0000256" key="6">
    <source>
        <dbReference type="ARBA" id="ARBA00023002"/>
    </source>
</evidence>
<evidence type="ECO:0000256" key="3">
    <source>
        <dbReference type="ARBA" id="ARBA00022630"/>
    </source>
</evidence>
<evidence type="ECO:0000256" key="5">
    <source>
        <dbReference type="ARBA" id="ARBA00022857"/>
    </source>
</evidence>
<keyword evidence="3 8" id="KW-0285">Flavoprotein</keyword>
<evidence type="ECO:0000259" key="9">
    <source>
        <dbReference type="Pfam" id="PF00881"/>
    </source>
</evidence>
<reference evidence="10 11" key="1">
    <citation type="submission" date="2023-05" db="EMBL/GenBank/DDBJ databases">
        <title>Chelatococcus sp. nov., a moderately thermophilic bacterium isolated from hot spring microbial mat.</title>
        <authorList>
            <person name="Hu C.-J."/>
            <person name="Li W.-J."/>
        </authorList>
    </citation>
    <scope>NUCLEOTIDE SEQUENCE [LARGE SCALE GENOMIC DNA]</scope>
    <source>
        <strain evidence="10 11">SYSU G07232</strain>
    </source>
</reference>
<evidence type="ECO:0000256" key="7">
    <source>
        <dbReference type="ARBA" id="ARBA00023027"/>
    </source>
</evidence>